<dbReference type="EMBL" id="CP003389">
    <property type="protein sequence ID" value="AFE04064.1"/>
    <property type="molecule type" value="Genomic_DNA"/>
</dbReference>
<dbReference type="HOGENOM" id="CLU_043792_0_0_7"/>
<reference evidence="1 2" key="1">
    <citation type="journal article" date="2012" name="J. Bacteriol.">
        <title>Complete Genome Sequence of the Fruiting Myxobacterium Corallococcus coralloides DSM 2259.</title>
        <authorList>
            <person name="Huntley S."/>
            <person name="Zhang Y."/>
            <person name="Treuner-Lange A."/>
            <person name="Kneip S."/>
            <person name="Sensen C.W."/>
            <person name="Sogaard-Andersen L."/>
        </authorList>
    </citation>
    <scope>NUCLEOTIDE SEQUENCE [LARGE SCALE GENOMIC DNA]</scope>
    <source>
        <strain evidence="2">ATCC 25202 / DSM 2259 / NBRC 100086 / M2</strain>
    </source>
</reference>
<dbReference type="Proteomes" id="UP000007587">
    <property type="component" value="Chromosome"/>
</dbReference>
<dbReference type="OrthoDB" id="5242130at2"/>
<dbReference type="InParanoid" id="H8MV92"/>
<keyword evidence="2" id="KW-1185">Reference proteome</keyword>
<dbReference type="STRING" id="1144275.COCOR_01441"/>
<dbReference type="NCBIfam" id="TIGR04534">
    <property type="entry name" value="ELWxxDGT_rpt"/>
    <property type="match status" value="1"/>
</dbReference>
<dbReference type="RefSeq" id="WP_014394292.1">
    <property type="nucleotide sequence ID" value="NC_017030.1"/>
</dbReference>
<dbReference type="eggNOG" id="COG0823">
    <property type="taxonomic scope" value="Bacteria"/>
</dbReference>
<accession>H8MV92</accession>
<proteinExistence type="predicted"/>
<dbReference type="PROSITE" id="PS51257">
    <property type="entry name" value="PROKAR_LIPOPROTEIN"/>
    <property type="match status" value="1"/>
</dbReference>
<protein>
    <recommendedName>
        <fullName evidence="3">Lipoprotein</fullName>
    </recommendedName>
</protein>
<evidence type="ECO:0000313" key="1">
    <source>
        <dbReference type="EMBL" id="AFE04064.1"/>
    </source>
</evidence>
<name>H8MV92_CORCM</name>
<sequence>MHARNWCALLWLGLVGVGCGPSQGDELSREPVSTAPVEEDSRDVTAQACPPGLASRVAAVMTPGVEGFMAWLTAVQRTLYFTTSAIDAPSVLWRTDGTEAGTVPVKTFPLESYFGPFSLVAVGDTLFFQLSTPATGVELWRSNGTEQGTRLVKDLTPGPGSSELNNLTDVNGRLVFFRRVRQPDTTQRTELWRSNGTSQGTVRLRDFGTTFVWNGTLKVGNALLFATSDDTGTTLWRTDGTSAGTTVVKRLDAGFTPFNVALFEGTPAVFLLADGANNEVWKTDGTPAGTVRLDTFGRPVSLIGTLGAHVYLNSVDSSLATPRLRIDRLSLSGGGKQQVVTLPNPYPGEDVSPSVAAAVSSGNDLYFSIAYTELGPVPPLNVSLWATNGTASGTRQLFPSLPGSDMFAYPLFATGTGQVFFPALPMAGGLRPYFTRGSIATTGRIAEVSAPEEFTRMGNRVYFTAVDDTSLRQLWSVPASFTCPPGPAVAGE</sequence>
<dbReference type="InterPro" id="IPR030916">
    <property type="entry name" value="ELWxxDGT_rpt"/>
</dbReference>
<gene>
    <name evidence="1" type="ordered locus">COCOR_01441</name>
</gene>
<evidence type="ECO:0000313" key="2">
    <source>
        <dbReference type="Proteomes" id="UP000007587"/>
    </source>
</evidence>
<dbReference type="AlphaFoldDB" id="H8MV92"/>
<dbReference type="KEGG" id="ccx:COCOR_01441"/>
<organism evidence="1 2">
    <name type="scientific">Corallococcus coralloides (strain ATCC 25202 / DSM 2259 / NBRC 100086 / M2)</name>
    <name type="common">Myxococcus coralloides</name>
    <dbReference type="NCBI Taxonomy" id="1144275"/>
    <lineage>
        <taxon>Bacteria</taxon>
        <taxon>Pseudomonadati</taxon>
        <taxon>Myxococcota</taxon>
        <taxon>Myxococcia</taxon>
        <taxon>Myxococcales</taxon>
        <taxon>Cystobacterineae</taxon>
        <taxon>Myxococcaceae</taxon>
        <taxon>Corallococcus</taxon>
    </lineage>
</organism>
<reference evidence="2" key="2">
    <citation type="submission" date="2012-03" db="EMBL/GenBank/DDBJ databases">
        <title>Genome sequence of the fruiting myxobacterium Corallococcus coralloides DSM 2259.</title>
        <authorList>
            <person name="Huntley S."/>
            <person name="Zhang Y."/>
            <person name="Treuner-Lange A."/>
            <person name="Sensen C.W."/>
            <person name="Sogaard-Andersen L."/>
        </authorList>
    </citation>
    <scope>NUCLEOTIDE SEQUENCE [LARGE SCALE GENOMIC DNA]</scope>
    <source>
        <strain evidence="2">ATCC 25202 / DSM 2259 / NBRC 100086 / M2</strain>
    </source>
</reference>
<evidence type="ECO:0008006" key="3">
    <source>
        <dbReference type="Google" id="ProtNLM"/>
    </source>
</evidence>